<keyword evidence="7 12" id="KW-0831">Ubiquinone biosynthesis</keyword>
<name>A0AAW8QY02_9ALTE</name>
<keyword evidence="10 12" id="KW-1133">Transmembrane helix</keyword>
<evidence type="ECO:0000256" key="12">
    <source>
        <dbReference type="HAMAP-Rule" id="MF_01635"/>
    </source>
</evidence>
<feature type="transmembrane region" description="Helical" evidence="12">
    <location>
        <begin position="235"/>
        <end position="255"/>
    </location>
</feature>
<keyword evidence="11 12" id="KW-0472">Membrane</keyword>
<dbReference type="CDD" id="cd13959">
    <property type="entry name" value="PT_UbiA_COQ2"/>
    <property type="match status" value="1"/>
</dbReference>
<evidence type="ECO:0000256" key="8">
    <source>
        <dbReference type="ARBA" id="ARBA00022692"/>
    </source>
</evidence>
<keyword evidence="9 12" id="KW-0460">Magnesium</keyword>
<evidence type="ECO:0000256" key="2">
    <source>
        <dbReference type="ARBA" id="ARBA00004141"/>
    </source>
</evidence>
<dbReference type="PANTHER" id="PTHR11048:SF28">
    <property type="entry name" value="4-HYDROXYBENZOATE POLYPRENYLTRANSFERASE, MITOCHONDRIAL"/>
    <property type="match status" value="1"/>
</dbReference>
<evidence type="ECO:0000256" key="4">
    <source>
        <dbReference type="ARBA" id="ARBA00022475"/>
    </source>
</evidence>
<evidence type="ECO:0000256" key="9">
    <source>
        <dbReference type="ARBA" id="ARBA00022842"/>
    </source>
</evidence>
<evidence type="ECO:0000256" key="5">
    <source>
        <dbReference type="ARBA" id="ARBA00022519"/>
    </source>
</evidence>
<dbReference type="Proteomes" id="UP001249020">
    <property type="component" value="Unassembled WGS sequence"/>
</dbReference>
<feature type="transmembrane region" description="Helical" evidence="12">
    <location>
        <begin position="89"/>
        <end position="111"/>
    </location>
</feature>
<dbReference type="FunFam" id="1.20.120.1780:FF:000001">
    <property type="entry name" value="4-hydroxybenzoate octaprenyltransferase"/>
    <property type="match status" value="1"/>
</dbReference>
<dbReference type="EMBL" id="JAVRIE010000002">
    <property type="protein sequence ID" value="MDT0581981.1"/>
    <property type="molecule type" value="Genomic_DNA"/>
</dbReference>
<evidence type="ECO:0000256" key="6">
    <source>
        <dbReference type="ARBA" id="ARBA00022679"/>
    </source>
</evidence>
<feature type="transmembrane region" description="Helical" evidence="12">
    <location>
        <begin position="142"/>
        <end position="159"/>
    </location>
</feature>
<evidence type="ECO:0000256" key="11">
    <source>
        <dbReference type="ARBA" id="ARBA00023136"/>
    </source>
</evidence>
<keyword evidence="8 12" id="KW-0812">Transmembrane</keyword>
<dbReference type="GO" id="GO:0005886">
    <property type="term" value="C:plasma membrane"/>
    <property type="evidence" value="ECO:0007669"/>
    <property type="project" value="UniProtKB-SubCell"/>
</dbReference>
<dbReference type="PANTHER" id="PTHR11048">
    <property type="entry name" value="PRENYLTRANSFERASES"/>
    <property type="match status" value="1"/>
</dbReference>
<comment type="similarity">
    <text evidence="3 12">Belongs to the UbiA prenyltransferase family.</text>
</comment>
<gene>
    <name evidence="12 14" type="primary">ubiA</name>
    <name evidence="14" type="ORF">RM544_05485</name>
</gene>
<comment type="caution">
    <text evidence="14">The sequence shown here is derived from an EMBL/GenBank/DDBJ whole genome shotgun (WGS) entry which is preliminary data.</text>
</comment>
<comment type="function">
    <text evidence="12">Catalyzes the prenylation of para-hydroxybenzoate (PHB) with an all-trans polyprenyl group. Mediates the second step in the final reaction sequence of ubiquinone-8 (UQ-8) biosynthesis, which is the condensation of the polyisoprenoid side chain with PHB, generating the first membrane-bound Q intermediate 3-octaprenyl-4-hydroxybenzoate.</text>
</comment>
<proteinExistence type="inferred from homology"/>
<evidence type="ECO:0000256" key="1">
    <source>
        <dbReference type="ARBA" id="ARBA00001946"/>
    </source>
</evidence>
<dbReference type="GO" id="GO:0008412">
    <property type="term" value="F:4-hydroxybenzoate polyprenyltransferase activity"/>
    <property type="evidence" value="ECO:0007669"/>
    <property type="project" value="UniProtKB-UniRule"/>
</dbReference>
<comment type="subcellular location">
    <subcellularLocation>
        <location evidence="12">Cell inner membrane</location>
        <topology evidence="12">Multi-pass membrane protein</topology>
    </subcellularLocation>
    <subcellularLocation>
        <location evidence="2">Membrane</location>
        <topology evidence="2">Multi-pass membrane protein</topology>
    </subcellularLocation>
</comment>
<sequence>MLLKWQNREAYWHLMRADKPIGIYLLLWPTMWALLWAANGFPAFHILFIFTAGVVLMRSAGCVINDYADRKVDGEVARTKSRPLVSGRVSANEALQLFACLIALAFILVLFLNWQTIVLSVGALFLASLYPFMKRYTHLPQIFLGAAFSWAIPMAFMAIQESLPYWLWIVYLANLTWTVAYDTAYAMVDRDDDLKVGIKSTAILFGRYDVLAIGILQVISLGLLIWVGIITELNVAYFVSLFIAAGMFIYQLRLVTTRQKELCFKAFLHNHWVGLVITCGVFAGLSF</sequence>
<keyword evidence="5 12" id="KW-0997">Cell inner membrane</keyword>
<dbReference type="GO" id="GO:0006744">
    <property type="term" value="P:ubiquinone biosynthetic process"/>
    <property type="evidence" value="ECO:0007669"/>
    <property type="project" value="UniProtKB-UniRule"/>
</dbReference>
<dbReference type="InterPro" id="IPR039653">
    <property type="entry name" value="Prenyltransferase"/>
</dbReference>
<feature type="transmembrane region" description="Helical" evidence="12">
    <location>
        <begin position="208"/>
        <end position="229"/>
    </location>
</feature>
<evidence type="ECO:0000256" key="3">
    <source>
        <dbReference type="ARBA" id="ARBA00005985"/>
    </source>
</evidence>
<keyword evidence="15" id="KW-1185">Reference proteome</keyword>
<dbReference type="EC" id="2.5.1.39" evidence="12 13"/>
<keyword evidence="4 12" id="KW-1003">Cell membrane</keyword>
<feature type="transmembrane region" description="Helical" evidence="12">
    <location>
        <begin position="165"/>
        <end position="188"/>
    </location>
</feature>
<dbReference type="InterPro" id="IPR000537">
    <property type="entry name" value="UbiA_prenyltransferase"/>
</dbReference>
<reference evidence="14 15" key="1">
    <citation type="submission" date="2023-09" db="EMBL/GenBank/DDBJ databases">
        <authorList>
            <person name="Rey-Velasco X."/>
        </authorList>
    </citation>
    <scope>NUCLEOTIDE SEQUENCE [LARGE SCALE GENOMIC DNA]</scope>
    <source>
        <strain evidence="14 15">W409</strain>
    </source>
</reference>
<evidence type="ECO:0000313" key="15">
    <source>
        <dbReference type="Proteomes" id="UP001249020"/>
    </source>
</evidence>
<evidence type="ECO:0000313" key="14">
    <source>
        <dbReference type="EMBL" id="MDT0581981.1"/>
    </source>
</evidence>
<feature type="transmembrane region" description="Helical" evidence="12">
    <location>
        <begin position="21"/>
        <end position="38"/>
    </location>
</feature>
<comment type="cofactor">
    <cofactor evidence="1 12">
        <name>Mg(2+)</name>
        <dbReference type="ChEBI" id="CHEBI:18420"/>
    </cofactor>
</comment>
<accession>A0AAW8QY02</accession>
<feature type="transmembrane region" description="Helical" evidence="12">
    <location>
        <begin position="44"/>
        <end position="68"/>
    </location>
</feature>
<dbReference type="RefSeq" id="WP_311360773.1">
    <property type="nucleotide sequence ID" value="NZ_JAVRIE010000002.1"/>
</dbReference>
<evidence type="ECO:0000256" key="7">
    <source>
        <dbReference type="ARBA" id="ARBA00022688"/>
    </source>
</evidence>
<dbReference type="NCBIfam" id="TIGR01474">
    <property type="entry name" value="ubiA_proteo"/>
    <property type="match status" value="1"/>
</dbReference>
<comment type="pathway">
    <text evidence="12">Cofactor biosynthesis; ubiquinone biosynthesis.</text>
</comment>
<keyword evidence="6 12" id="KW-0808">Transferase</keyword>
<dbReference type="AlphaFoldDB" id="A0AAW8QY02"/>
<dbReference type="FunFam" id="1.10.357.140:FF:000002">
    <property type="entry name" value="4-hydroxybenzoate octaprenyltransferase"/>
    <property type="match status" value="1"/>
</dbReference>
<protein>
    <recommendedName>
        <fullName evidence="12 13">4-hydroxybenzoate octaprenyltransferase</fullName>
        <ecNumber evidence="12 13">2.5.1.39</ecNumber>
    </recommendedName>
    <alternativeName>
        <fullName evidence="12">4-HB polyprenyltransferase</fullName>
    </alternativeName>
</protein>
<comment type="catalytic activity">
    <reaction evidence="12">
        <text>all-trans-octaprenyl diphosphate + 4-hydroxybenzoate = 4-hydroxy-3-(all-trans-octaprenyl)benzoate + diphosphate</text>
        <dbReference type="Rhea" id="RHEA:27782"/>
        <dbReference type="ChEBI" id="CHEBI:1617"/>
        <dbReference type="ChEBI" id="CHEBI:17879"/>
        <dbReference type="ChEBI" id="CHEBI:33019"/>
        <dbReference type="ChEBI" id="CHEBI:57711"/>
        <dbReference type="EC" id="2.5.1.39"/>
    </reaction>
</comment>
<evidence type="ECO:0000256" key="10">
    <source>
        <dbReference type="ARBA" id="ARBA00022989"/>
    </source>
</evidence>
<dbReference type="InterPro" id="IPR006370">
    <property type="entry name" value="HB_polyprenyltransferase-like"/>
</dbReference>
<dbReference type="Pfam" id="PF01040">
    <property type="entry name" value="UbiA"/>
    <property type="match status" value="1"/>
</dbReference>
<organism evidence="14 15">
    <name type="scientific">Brumicola blandensis</name>
    <dbReference type="NCBI Taxonomy" id="3075611"/>
    <lineage>
        <taxon>Bacteria</taxon>
        <taxon>Pseudomonadati</taxon>
        <taxon>Pseudomonadota</taxon>
        <taxon>Gammaproteobacteria</taxon>
        <taxon>Alteromonadales</taxon>
        <taxon>Alteromonadaceae</taxon>
        <taxon>Brumicola</taxon>
    </lineage>
</organism>
<dbReference type="InterPro" id="IPR044878">
    <property type="entry name" value="UbiA_sf"/>
</dbReference>
<dbReference type="Gene3D" id="1.20.120.1780">
    <property type="entry name" value="UbiA prenyltransferase"/>
    <property type="match status" value="1"/>
</dbReference>
<dbReference type="Gene3D" id="1.10.357.140">
    <property type="entry name" value="UbiA prenyltransferase"/>
    <property type="match status" value="1"/>
</dbReference>
<evidence type="ECO:0000256" key="13">
    <source>
        <dbReference type="NCBIfam" id="TIGR01474"/>
    </source>
</evidence>
<dbReference type="HAMAP" id="MF_01635">
    <property type="entry name" value="UbiA"/>
    <property type="match status" value="1"/>
</dbReference>
<feature type="transmembrane region" description="Helical" evidence="12">
    <location>
        <begin position="267"/>
        <end position="285"/>
    </location>
</feature>